<comment type="catalytic activity">
    <reaction evidence="10 11">
        <text>NAD(+) + (deoxyribonucleotide)n-3'-hydroxyl + 5'-phospho-(deoxyribonucleotide)m = (deoxyribonucleotide)n+m + AMP + beta-nicotinamide D-nucleotide.</text>
        <dbReference type="EC" id="6.5.1.2"/>
    </reaction>
</comment>
<dbReference type="InterPro" id="IPR013840">
    <property type="entry name" value="DNAligase_N"/>
</dbReference>
<dbReference type="RefSeq" id="WP_211312928.1">
    <property type="nucleotide sequence ID" value="NZ_BAAABL010000034.1"/>
</dbReference>
<dbReference type="Pfam" id="PF00533">
    <property type="entry name" value="BRCT"/>
    <property type="match status" value="1"/>
</dbReference>
<evidence type="ECO:0000256" key="5">
    <source>
        <dbReference type="ARBA" id="ARBA00022763"/>
    </source>
</evidence>
<keyword evidence="5 11" id="KW-0227">DNA damage</keyword>
<keyword evidence="4 11" id="KW-0479">Metal-binding</keyword>
<dbReference type="InterPro" id="IPR012340">
    <property type="entry name" value="NA-bd_OB-fold"/>
</dbReference>
<evidence type="ECO:0000256" key="10">
    <source>
        <dbReference type="ARBA" id="ARBA00034005"/>
    </source>
</evidence>
<feature type="binding site" evidence="11">
    <location>
        <position position="493"/>
    </location>
    <ligand>
        <name>Zn(2+)</name>
        <dbReference type="ChEBI" id="CHEBI:29105"/>
    </ligand>
</feature>
<dbReference type="GO" id="GO:0046872">
    <property type="term" value="F:metal ion binding"/>
    <property type="evidence" value="ECO:0007669"/>
    <property type="project" value="UniProtKB-KW"/>
</dbReference>
<dbReference type="EC" id="6.5.1.2" evidence="11"/>
<dbReference type="InterPro" id="IPR003583">
    <property type="entry name" value="Hlx-hairpin-Hlx_DNA-bd_motif"/>
</dbReference>
<feature type="binding site" evidence="11">
    <location>
        <position position="515"/>
    </location>
    <ligand>
        <name>Zn(2+)</name>
        <dbReference type="ChEBI" id="CHEBI:29105"/>
    </ligand>
</feature>
<keyword evidence="8 11" id="KW-0520">NAD</keyword>
<protein>
    <recommendedName>
        <fullName evidence="11">DNA ligase</fullName>
        <ecNumber evidence="11">6.5.1.2</ecNumber>
    </recommendedName>
    <alternativeName>
        <fullName evidence="11">Polydeoxyribonucleotide synthase [NAD(+)]</fullName>
    </alternativeName>
</protein>
<dbReference type="Gene3D" id="1.10.287.610">
    <property type="entry name" value="Helix hairpin bin"/>
    <property type="match status" value="1"/>
</dbReference>
<keyword evidence="15" id="KW-1185">Reference proteome</keyword>
<gene>
    <name evidence="11" type="primary">ligA</name>
    <name evidence="14" type="ORF">GCM10009066_08250</name>
</gene>
<evidence type="ECO:0000256" key="1">
    <source>
        <dbReference type="ARBA" id="ARBA00004067"/>
    </source>
</evidence>
<proteinExistence type="inferred from homology"/>
<dbReference type="Gene3D" id="6.20.10.30">
    <property type="match status" value="1"/>
</dbReference>
<dbReference type="Gene3D" id="1.10.150.20">
    <property type="entry name" value="5' to 3' exonuclease, C-terminal subdomain"/>
    <property type="match status" value="2"/>
</dbReference>
<dbReference type="InterPro" id="IPR041663">
    <property type="entry name" value="DisA/LigA_HHH"/>
</dbReference>
<sequence>MPDSAADLDGADEVDDDNPYVTDPDLDFRDVEELDEDEAREQAAYLREAVRFHDYRYYVLNDPVIADRAYDRLFERLRELEAAFDLEREDSPTQRVGGEPVEELGTVEHVVPMLSIDSSGDADDVRDFDARVRRELDGADVAYVCEPKFDGLSVEVVYVDGRYVRAATRGDGVTGEEVTENVRTIESVPQRLRGEYPDVLVVRGEVYIPKDAFQAYNRERVERGDDPFANPRNAAAGTLRQLDPSVTAERPLDCFFYDVLAAWDTDSGSGEADGESGDAGETSDDDTVREAWNGGDADVDALLDALAARSSASAGGINAGIEGLDTHWHEIERFPDWGLKTNEKDERVTDIEGAIDYRDSLKAEREDLNYEIDGTVLKVDDRAQCETLGTTSRYYRWAYAYKFPARAEVTTITDIVVQVGRTGRLTPVALLEPVEVGGVTVSRASLHNPEEIAELGANVGDDVRIERAGDVIPYVDEVVEKGSKGTFDFPDACPVCGSDVERDGPIAFCTGGLACNAQLVHALDYFTDILDIEGVGEAAAEQLVEEGLVADDVADLFDIDGETLAELEGWGETSAENLAEEMEAARHPPLGDFLAAIGIPEVGPTVAADLASHFGDLDAFLDASADDYEAVEGVGPTVARHIAEFRGNERNRRVIERLRDESRLGEPEAPAGEHAGDELAGETYVFTGSIEGWTRDELQALVERHGANATSSVSSNTDYLVVGSNPGVNKREDAAEHDVDELDADDFFAMLTERGIDVESGR</sequence>
<comment type="function">
    <text evidence="1 11">DNA ligase that catalyzes the formation of phosphodiester linkages between 5'-phosphoryl and 3'-hydroxyl groups in double-stranded DNA using NAD as a coenzyme and as the energy source for the reaction. It is essential for DNA replication and repair of damaged DNA.</text>
</comment>
<dbReference type="InterPro" id="IPR010994">
    <property type="entry name" value="RuvA_2-like"/>
</dbReference>
<dbReference type="PANTHER" id="PTHR23389">
    <property type="entry name" value="CHROMOSOME TRANSMISSION FIDELITY FACTOR 18"/>
    <property type="match status" value="1"/>
</dbReference>
<dbReference type="InterPro" id="IPR001357">
    <property type="entry name" value="BRCT_dom"/>
</dbReference>
<evidence type="ECO:0000256" key="4">
    <source>
        <dbReference type="ARBA" id="ARBA00022723"/>
    </source>
</evidence>
<keyword evidence="11" id="KW-0464">Manganese</keyword>
<dbReference type="Pfam" id="PF14520">
    <property type="entry name" value="HHH_5"/>
    <property type="match status" value="1"/>
</dbReference>
<evidence type="ECO:0000256" key="3">
    <source>
        <dbReference type="ARBA" id="ARBA00022705"/>
    </source>
</evidence>
<dbReference type="PIRSF" id="PIRSF001604">
    <property type="entry name" value="LigA"/>
    <property type="match status" value="1"/>
</dbReference>
<dbReference type="CDD" id="cd00114">
    <property type="entry name" value="LIGANc"/>
    <property type="match status" value="1"/>
</dbReference>
<keyword evidence="3 11" id="KW-0235">DNA replication</keyword>
<feature type="binding site" evidence="11">
    <location>
        <position position="169"/>
    </location>
    <ligand>
        <name>NAD(+)</name>
        <dbReference type="ChEBI" id="CHEBI:57540"/>
    </ligand>
</feature>
<dbReference type="HAMAP" id="MF_01588">
    <property type="entry name" value="DNA_ligase_A"/>
    <property type="match status" value="1"/>
</dbReference>
<dbReference type="AlphaFoldDB" id="A0AAV3S602"/>
<comment type="caution">
    <text evidence="11">Lacks conserved residue(s) required for the propagation of feature annotation.</text>
</comment>
<dbReference type="InterPro" id="IPR036420">
    <property type="entry name" value="BRCT_dom_sf"/>
</dbReference>
<dbReference type="SUPFAM" id="SSF56091">
    <property type="entry name" value="DNA ligase/mRNA capping enzyme, catalytic domain"/>
    <property type="match status" value="2"/>
</dbReference>
<dbReference type="EMBL" id="BAAABL010000034">
    <property type="protein sequence ID" value="GAA0296107.1"/>
    <property type="molecule type" value="Genomic_DNA"/>
</dbReference>
<evidence type="ECO:0000313" key="14">
    <source>
        <dbReference type="EMBL" id="GAA0296107.1"/>
    </source>
</evidence>
<feature type="compositionally biased region" description="Acidic residues" evidence="12">
    <location>
        <begin position="272"/>
        <end position="287"/>
    </location>
</feature>
<keyword evidence="7 11" id="KW-0460">Magnesium</keyword>
<evidence type="ECO:0000259" key="13">
    <source>
        <dbReference type="PROSITE" id="PS50172"/>
    </source>
</evidence>
<dbReference type="CDD" id="cd17748">
    <property type="entry name" value="BRCT_DNA_ligase_like"/>
    <property type="match status" value="1"/>
</dbReference>
<comment type="caution">
    <text evidence="14">The sequence shown here is derived from an EMBL/GenBank/DDBJ whole genome shotgun (WGS) entry which is preliminary data.</text>
</comment>
<evidence type="ECO:0000256" key="12">
    <source>
        <dbReference type="SAM" id="MobiDB-lite"/>
    </source>
</evidence>
<accession>A0AAV3S602</accession>
<feature type="compositionally biased region" description="Acidic residues" evidence="12">
    <location>
        <begin position="9"/>
        <end position="18"/>
    </location>
</feature>
<feature type="binding site" evidence="11">
    <location>
        <position position="146"/>
    </location>
    <ligand>
        <name>NAD(+)</name>
        <dbReference type="ChEBI" id="CHEBI:57540"/>
    </ligand>
</feature>
<evidence type="ECO:0000256" key="11">
    <source>
        <dbReference type="HAMAP-Rule" id="MF_01588"/>
    </source>
</evidence>
<feature type="binding site" evidence="11">
    <location>
        <position position="496"/>
    </location>
    <ligand>
        <name>Zn(2+)</name>
        <dbReference type="ChEBI" id="CHEBI:29105"/>
    </ligand>
</feature>
<dbReference type="GO" id="GO:0006281">
    <property type="term" value="P:DNA repair"/>
    <property type="evidence" value="ECO:0007669"/>
    <property type="project" value="UniProtKB-KW"/>
</dbReference>
<dbReference type="InterPro" id="IPR033136">
    <property type="entry name" value="DNA_ligase_CS"/>
</dbReference>
<dbReference type="SUPFAM" id="SSF50249">
    <property type="entry name" value="Nucleic acid-binding proteins"/>
    <property type="match status" value="1"/>
</dbReference>
<dbReference type="InterPro" id="IPR004150">
    <property type="entry name" value="NAD_DNA_ligase_OB"/>
</dbReference>
<dbReference type="PANTHER" id="PTHR23389:SF9">
    <property type="entry name" value="DNA LIGASE"/>
    <property type="match status" value="1"/>
</dbReference>
<dbReference type="SMART" id="SM00532">
    <property type="entry name" value="LIGANc"/>
    <property type="match status" value="1"/>
</dbReference>
<dbReference type="InterPro" id="IPR013839">
    <property type="entry name" value="DNAligase_adenylation"/>
</dbReference>
<comment type="cofactor">
    <cofactor evidence="11">
        <name>Mg(2+)</name>
        <dbReference type="ChEBI" id="CHEBI:18420"/>
    </cofactor>
    <cofactor evidence="11">
        <name>Mn(2+)</name>
        <dbReference type="ChEBI" id="CHEBI:29035"/>
    </cofactor>
</comment>
<dbReference type="Proteomes" id="UP001500837">
    <property type="component" value="Unassembled WGS sequence"/>
</dbReference>
<dbReference type="InterPro" id="IPR001679">
    <property type="entry name" value="DNA_ligase"/>
</dbReference>
<feature type="binding site" evidence="11">
    <location>
        <position position="378"/>
    </location>
    <ligand>
        <name>NAD(+)</name>
        <dbReference type="ChEBI" id="CHEBI:57540"/>
    </ligand>
</feature>
<dbReference type="GO" id="GO:0003911">
    <property type="term" value="F:DNA ligase (NAD+) activity"/>
    <property type="evidence" value="ECO:0007669"/>
    <property type="project" value="UniProtKB-UniRule"/>
</dbReference>
<name>A0AAV3S602_9EURY</name>
<dbReference type="PROSITE" id="PS01056">
    <property type="entry name" value="DNA_LIGASE_N2"/>
    <property type="match status" value="1"/>
</dbReference>
<dbReference type="Gene3D" id="3.40.50.10190">
    <property type="entry name" value="BRCT domain"/>
    <property type="match status" value="1"/>
</dbReference>
<dbReference type="GO" id="GO:0003677">
    <property type="term" value="F:DNA binding"/>
    <property type="evidence" value="ECO:0007669"/>
    <property type="project" value="InterPro"/>
</dbReference>
<dbReference type="NCBIfam" id="NF005932">
    <property type="entry name" value="PRK07956.1"/>
    <property type="match status" value="1"/>
</dbReference>
<evidence type="ECO:0000256" key="6">
    <source>
        <dbReference type="ARBA" id="ARBA00022833"/>
    </source>
</evidence>
<keyword evidence="9 11" id="KW-0234">DNA repair</keyword>
<evidence type="ECO:0000313" key="15">
    <source>
        <dbReference type="Proteomes" id="UP001500837"/>
    </source>
</evidence>
<dbReference type="Pfam" id="PF12826">
    <property type="entry name" value="HHH_2"/>
    <property type="match status" value="1"/>
</dbReference>
<dbReference type="Gene3D" id="3.30.470.30">
    <property type="entry name" value="DNA ligase/mRNA capping enzyme"/>
    <property type="match status" value="1"/>
</dbReference>
<dbReference type="Pfam" id="PF01653">
    <property type="entry name" value="DNA_ligase_aden"/>
    <property type="match status" value="2"/>
</dbReference>
<reference evidence="14 15" key="1">
    <citation type="journal article" date="2019" name="Int. J. Syst. Evol. Microbiol.">
        <title>The Global Catalogue of Microorganisms (GCM) 10K type strain sequencing project: providing services to taxonomists for standard genome sequencing and annotation.</title>
        <authorList>
            <consortium name="The Broad Institute Genomics Platform"/>
            <consortium name="The Broad Institute Genome Sequencing Center for Infectious Disease"/>
            <person name="Wu L."/>
            <person name="Ma J."/>
        </authorList>
    </citation>
    <scope>NUCLEOTIDE SEQUENCE [LARGE SCALE GENOMIC DNA]</scope>
    <source>
        <strain evidence="14 15">JCM 16330</strain>
    </source>
</reference>
<organism evidence="14 15">
    <name type="scientific">Halarchaeum salinum</name>
    <dbReference type="NCBI Taxonomy" id="489912"/>
    <lineage>
        <taxon>Archaea</taxon>
        <taxon>Methanobacteriati</taxon>
        <taxon>Methanobacteriota</taxon>
        <taxon>Stenosarchaea group</taxon>
        <taxon>Halobacteria</taxon>
        <taxon>Halobacteriales</taxon>
        <taxon>Halobacteriaceae</taxon>
    </lineage>
</organism>
<dbReference type="Gene3D" id="2.40.50.140">
    <property type="entry name" value="Nucleic acid-binding proteins"/>
    <property type="match status" value="1"/>
</dbReference>
<keyword evidence="2 11" id="KW-0436">Ligase</keyword>
<feature type="domain" description="BRCT" evidence="13">
    <location>
        <begin position="674"/>
        <end position="736"/>
    </location>
</feature>
<evidence type="ECO:0000256" key="2">
    <source>
        <dbReference type="ARBA" id="ARBA00022598"/>
    </source>
</evidence>
<feature type="active site" description="N6-AMP-lysine intermediate" evidence="11">
    <location>
        <position position="148"/>
    </location>
</feature>
<dbReference type="PROSITE" id="PS50172">
    <property type="entry name" value="BRCT"/>
    <property type="match status" value="1"/>
</dbReference>
<feature type="region of interest" description="Disordered" evidence="12">
    <location>
        <begin position="267"/>
        <end position="289"/>
    </location>
</feature>
<dbReference type="SUPFAM" id="SSF47781">
    <property type="entry name" value="RuvA domain 2-like"/>
    <property type="match status" value="1"/>
</dbReference>
<feature type="region of interest" description="Disordered" evidence="12">
    <location>
        <begin position="1"/>
        <end position="28"/>
    </location>
</feature>
<feature type="binding site" evidence="11">
    <location>
        <position position="205"/>
    </location>
    <ligand>
        <name>NAD(+)</name>
        <dbReference type="ChEBI" id="CHEBI:57540"/>
    </ligand>
</feature>
<dbReference type="SUPFAM" id="SSF52113">
    <property type="entry name" value="BRCT domain"/>
    <property type="match status" value="1"/>
</dbReference>
<dbReference type="GO" id="GO:0005829">
    <property type="term" value="C:cytosol"/>
    <property type="evidence" value="ECO:0007669"/>
    <property type="project" value="TreeGrafter"/>
</dbReference>
<evidence type="ECO:0000256" key="9">
    <source>
        <dbReference type="ARBA" id="ARBA00023204"/>
    </source>
</evidence>
<dbReference type="GO" id="GO:0006260">
    <property type="term" value="P:DNA replication"/>
    <property type="evidence" value="ECO:0007669"/>
    <property type="project" value="UniProtKB-KW"/>
</dbReference>
<comment type="similarity">
    <text evidence="11">Belongs to the NAD-dependent DNA ligase family. LigA subfamily.</text>
</comment>
<feature type="binding site" evidence="11">
    <location>
        <begin position="67"/>
        <end position="71"/>
    </location>
    <ligand>
        <name>NAD(+)</name>
        <dbReference type="ChEBI" id="CHEBI:57540"/>
    </ligand>
</feature>
<keyword evidence="6 11" id="KW-0862">Zinc</keyword>
<dbReference type="SMART" id="SM00278">
    <property type="entry name" value="HhH1"/>
    <property type="match status" value="4"/>
</dbReference>
<feature type="binding site" evidence="11">
    <location>
        <position position="402"/>
    </location>
    <ligand>
        <name>NAD(+)</name>
        <dbReference type="ChEBI" id="CHEBI:57540"/>
    </ligand>
</feature>
<dbReference type="Pfam" id="PF03120">
    <property type="entry name" value="OB_DNA_ligase"/>
    <property type="match status" value="1"/>
</dbReference>
<feature type="binding site" evidence="11">
    <location>
        <begin position="115"/>
        <end position="116"/>
    </location>
    <ligand>
        <name>NAD(+)</name>
        <dbReference type="ChEBI" id="CHEBI:57540"/>
    </ligand>
</feature>
<evidence type="ECO:0000256" key="7">
    <source>
        <dbReference type="ARBA" id="ARBA00022842"/>
    </source>
</evidence>
<evidence type="ECO:0000256" key="8">
    <source>
        <dbReference type="ARBA" id="ARBA00023027"/>
    </source>
</evidence>
<dbReference type="SMART" id="SM00292">
    <property type="entry name" value="BRCT"/>
    <property type="match status" value="1"/>
</dbReference>